<keyword evidence="3" id="KW-0963">Cytoplasm</keyword>
<dbReference type="InterPro" id="IPR007244">
    <property type="entry name" value="Naa35_N"/>
</dbReference>
<evidence type="ECO:0000259" key="4">
    <source>
        <dbReference type="Pfam" id="PF04112"/>
    </source>
</evidence>
<dbReference type="PANTHER" id="PTHR21373:SF0">
    <property type="entry name" value="N-ALPHA-ACETYLTRANSFERASE 35, NATC AUXILIARY SUBUNIT"/>
    <property type="match status" value="1"/>
</dbReference>
<proteinExistence type="inferred from homology"/>
<name>A0AAF0IYD1_9BASI</name>
<comment type="similarity">
    <text evidence="2">Belongs to the MAK10 family.</text>
</comment>
<evidence type="ECO:0000313" key="7">
    <source>
        <dbReference type="Proteomes" id="UP001214415"/>
    </source>
</evidence>
<dbReference type="EMBL" id="CP119900">
    <property type="protein sequence ID" value="WFD22042.1"/>
    <property type="molecule type" value="Genomic_DNA"/>
</dbReference>
<keyword evidence="7" id="KW-1185">Reference proteome</keyword>
<evidence type="ECO:0000256" key="1">
    <source>
        <dbReference type="ARBA" id="ARBA00004496"/>
    </source>
</evidence>
<dbReference type="InterPro" id="IPR057983">
    <property type="entry name" value="NAA35-like_N"/>
</dbReference>
<dbReference type="AlphaFoldDB" id="A0AAF0IYD1"/>
<evidence type="ECO:0000259" key="5">
    <source>
        <dbReference type="Pfam" id="PF25789"/>
    </source>
</evidence>
<dbReference type="Proteomes" id="UP001214415">
    <property type="component" value="Chromosome 1"/>
</dbReference>
<feature type="domain" description="NAA35-like TPR repeats" evidence="5">
    <location>
        <begin position="282"/>
        <end position="459"/>
    </location>
</feature>
<evidence type="ECO:0000256" key="3">
    <source>
        <dbReference type="ARBA" id="ARBA00022490"/>
    </source>
</evidence>
<dbReference type="GO" id="GO:0031417">
    <property type="term" value="C:NatC complex"/>
    <property type="evidence" value="ECO:0007669"/>
    <property type="project" value="InterPro"/>
</dbReference>
<sequence>MDPLMDGGMEYPASLLPERERVKEPRAPFPLSLSPDEVCWVLDRLVACELEWLAGATLSQTLYTCTYFHECVLRDMVPSEHWYHGVLHAYLIATVKGCALQWYELTRNRVLDGEDFAGDLGGIALPDGIDAHKAATQLDAVAARIPAEHAPSVQLRLRWRQHWLLALHAMCLEVPDGALIHLHLSVCRRIWAKLRPDAPDADLLPLQEAALARVPTHLQSFFDVTLSRYFSTSIPMRPLSLRESHAVWDWWKDVLDEQMSLPLPLLRTDRVACWWMHVRSHALMFASATPIPFVRSLLSTYVSDGYTCAGGTRDLQHLASSWLEEWTSLSINDLYTRLEWQDAREPTSGQARRLDRFLQRLAGLLAEHLFTFAANRARQKRGFGKAYAAWADLLDEAVALSDHMTTALPSVCPPRLLVQPVQFLLLASMEQALGAGLELELYHEDELPCMYWLLSEIQGEQETLLDAVSPGTPWLNCFRHAASAMRHLGLAQCLVRLPLPHLDLNRVHHAMTRRIKWLRRPAWCTSARLHMVTQPDSHASEPLWEQWNAFQQRVHVKPETRTRVLQHVSACHAHVTAHNRAAPGDTWLSLCHTTHAAHMKGVQTSCEALGELVRAAPAPASVVWRASSHPWYAIPTWS</sequence>
<feature type="domain" description="NAA35-like N-terminal" evidence="4">
    <location>
        <begin position="1"/>
        <end position="131"/>
    </location>
</feature>
<accession>A0AAF0IYD1</accession>
<dbReference type="Pfam" id="PF04112">
    <property type="entry name" value="Mak10"/>
    <property type="match status" value="1"/>
</dbReference>
<gene>
    <name evidence="6" type="primary">MAK10</name>
    <name evidence="6" type="ORF">MEQU1_000704</name>
</gene>
<protein>
    <submittedName>
        <fullName evidence="6">N-alpha-acetyltransferase, non-catalitic subunit</fullName>
    </submittedName>
</protein>
<dbReference type="PANTHER" id="PTHR21373">
    <property type="entry name" value="GLUCOSE REPRESSIBLE PROTEIN MAK10"/>
    <property type="match status" value="1"/>
</dbReference>
<evidence type="ECO:0000256" key="2">
    <source>
        <dbReference type="ARBA" id="ARBA00006289"/>
    </source>
</evidence>
<evidence type="ECO:0000313" key="6">
    <source>
        <dbReference type="EMBL" id="WFD22042.1"/>
    </source>
</evidence>
<dbReference type="InterPro" id="IPR057982">
    <property type="entry name" value="TPR_NAA35"/>
</dbReference>
<comment type="subcellular location">
    <subcellularLocation>
        <location evidence="1">Cytoplasm</location>
    </subcellularLocation>
</comment>
<organism evidence="6 7">
    <name type="scientific">Malassezia equina</name>
    <dbReference type="NCBI Taxonomy" id="1381935"/>
    <lineage>
        <taxon>Eukaryota</taxon>
        <taxon>Fungi</taxon>
        <taxon>Dikarya</taxon>
        <taxon>Basidiomycota</taxon>
        <taxon>Ustilaginomycotina</taxon>
        <taxon>Malasseziomycetes</taxon>
        <taxon>Malasseziales</taxon>
        <taxon>Malasseziaceae</taxon>
        <taxon>Malassezia</taxon>
    </lineage>
</organism>
<reference evidence="6" key="1">
    <citation type="submission" date="2023-03" db="EMBL/GenBank/DDBJ databases">
        <title>Mating type loci evolution in Malassezia.</title>
        <authorList>
            <person name="Coelho M.A."/>
        </authorList>
    </citation>
    <scope>NUCLEOTIDE SEQUENCE</scope>
    <source>
        <strain evidence="6">CBS 12830</strain>
    </source>
</reference>
<dbReference type="Pfam" id="PF25789">
    <property type="entry name" value="TPR_NAA35"/>
    <property type="match status" value="1"/>
</dbReference>